<organism evidence="3 4">
    <name type="scientific">Hyphobacterium vulgare</name>
    <dbReference type="NCBI Taxonomy" id="1736751"/>
    <lineage>
        <taxon>Bacteria</taxon>
        <taxon>Pseudomonadati</taxon>
        <taxon>Pseudomonadota</taxon>
        <taxon>Alphaproteobacteria</taxon>
        <taxon>Maricaulales</taxon>
        <taxon>Maricaulaceae</taxon>
        <taxon>Hyphobacterium</taxon>
    </lineage>
</organism>
<dbReference type="SUPFAM" id="SSF53448">
    <property type="entry name" value="Nucleotide-diphospho-sugar transferases"/>
    <property type="match status" value="1"/>
</dbReference>
<name>A0ABV6ZVM9_9PROT</name>
<dbReference type="InterPro" id="IPR004263">
    <property type="entry name" value="Exostosin"/>
</dbReference>
<accession>A0ABV6ZVM9</accession>
<dbReference type="InterPro" id="IPR029044">
    <property type="entry name" value="Nucleotide-diphossugar_trans"/>
</dbReference>
<dbReference type="RefSeq" id="WP_343164763.1">
    <property type="nucleotide sequence ID" value="NZ_JBHRSV010000003.1"/>
</dbReference>
<comment type="caution">
    <text evidence="3">The sequence shown here is derived from an EMBL/GenBank/DDBJ whole genome shotgun (WGS) entry which is preliminary data.</text>
</comment>
<evidence type="ECO:0000313" key="4">
    <source>
        <dbReference type="Proteomes" id="UP001595379"/>
    </source>
</evidence>
<evidence type="ECO:0000259" key="1">
    <source>
        <dbReference type="Pfam" id="PF00535"/>
    </source>
</evidence>
<dbReference type="Pfam" id="PF00535">
    <property type="entry name" value="Glycos_transf_2"/>
    <property type="match status" value="1"/>
</dbReference>
<dbReference type="Proteomes" id="UP001595379">
    <property type="component" value="Unassembled WGS sequence"/>
</dbReference>
<feature type="domain" description="Glycosyltransferase 2-like" evidence="1">
    <location>
        <begin position="13"/>
        <end position="125"/>
    </location>
</feature>
<proteinExistence type="predicted"/>
<reference evidence="4" key="1">
    <citation type="journal article" date="2019" name="Int. J. Syst. Evol. Microbiol.">
        <title>The Global Catalogue of Microorganisms (GCM) 10K type strain sequencing project: providing services to taxonomists for standard genome sequencing and annotation.</title>
        <authorList>
            <consortium name="The Broad Institute Genomics Platform"/>
            <consortium name="The Broad Institute Genome Sequencing Center for Infectious Disease"/>
            <person name="Wu L."/>
            <person name="Ma J."/>
        </authorList>
    </citation>
    <scope>NUCLEOTIDE SEQUENCE [LARGE SCALE GENOMIC DNA]</scope>
    <source>
        <strain evidence="4">KCTC 52487</strain>
    </source>
</reference>
<dbReference type="PANTHER" id="PTHR11062">
    <property type="entry name" value="EXOSTOSIN HEPARAN SULFATE GLYCOSYLTRANSFERASE -RELATED"/>
    <property type="match status" value="1"/>
</dbReference>
<keyword evidence="4" id="KW-1185">Reference proteome</keyword>
<protein>
    <submittedName>
        <fullName evidence="3">Exostosin family protein</fullName>
    </submittedName>
</protein>
<sequence>MSHEAGVTPHVLIVTPVRNGVETLGRTLHSVAALAGPVHLIHHVQDGASEDGTKALLEKWARLAAWGGVRSGCASYRFSWSSSQDGGLYAAIARGFAAHDHGDAQWLGWINADDVLLPGCAGLLAAVDRDLGPAGPSWIGGRVRAAKGGHVVTEHDRPACRAVIQEGLCDGLHFAPIQQEGVFFRRSLWAMIDPDADFARFRLAGDWNLWRAFAARSDLHQIDLALGEFTLRPGQLSAADADGYRAEIERELPFEVRAEAFDRISRLGALRRERLRVLWPEGRVEIAQEPVNWILSDATIRAEERAAYASLDRKPVRMPIRCSGSCGRIVTSRNGAIVSHDADWQAPAETERHAYLKMVEHWSGAHGSAYLGFPWATLIDLQNHWSPRRLTLEGALAEAVDALPQGVRVATVCQHIHARRLVPLMAGAGVTDLFWSHAEHGQTKLSGMTVHSFPLFPVQRAERNIVRRDLLYCFIGAIEDEWYLAKTRSWIFKHLKGRRRGLIVERPSWHYKRAVYSEQIGGEEMRASTEESVREEEFKSALARSLFVLCPSGSGPNTIRIWEAIYAGAIPVILSDRWRPPGDARLWRKAALFFPETESEVRALPRTLARLARDKRQIAAFREAGSAVRERYGPNLFVGDIVDWAAG</sequence>
<feature type="domain" description="Exostosin GT47" evidence="2">
    <location>
        <begin position="467"/>
        <end position="599"/>
    </location>
</feature>
<evidence type="ECO:0000313" key="3">
    <source>
        <dbReference type="EMBL" id="MFC2925459.1"/>
    </source>
</evidence>
<evidence type="ECO:0000259" key="2">
    <source>
        <dbReference type="Pfam" id="PF03016"/>
    </source>
</evidence>
<dbReference type="InterPro" id="IPR001173">
    <property type="entry name" value="Glyco_trans_2-like"/>
</dbReference>
<dbReference type="EMBL" id="JBHRSV010000003">
    <property type="protein sequence ID" value="MFC2925459.1"/>
    <property type="molecule type" value="Genomic_DNA"/>
</dbReference>
<dbReference type="Gene3D" id="3.90.550.10">
    <property type="entry name" value="Spore Coat Polysaccharide Biosynthesis Protein SpsA, Chain A"/>
    <property type="match status" value="1"/>
</dbReference>
<dbReference type="InterPro" id="IPR040911">
    <property type="entry name" value="Exostosin_GT47"/>
</dbReference>
<dbReference type="Pfam" id="PF03016">
    <property type="entry name" value="Exostosin_GT47"/>
    <property type="match status" value="1"/>
</dbReference>
<gene>
    <name evidence="3" type="ORF">ACFOOR_05020</name>
</gene>